<dbReference type="Proteomes" id="UP000324233">
    <property type="component" value="Chromosome"/>
</dbReference>
<gene>
    <name evidence="2" type="ORF">OJF2_67470</name>
</gene>
<feature type="region of interest" description="Disordered" evidence="1">
    <location>
        <begin position="225"/>
        <end position="244"/>
    </location>
</feature>
<feature type="region of interest" description="Disordered" evidence="1">
    <location>
        <begin position="135"/>
        <end position="185"/>
    </location>
</feature>
<accession>A0A5B9WD42</accession>
<feature type="compositionally biased region" description="Polar residues" evidence="1">
    <location>
        <begin position="135"/>
        <end position="144"/>
    </location>
</feature>
<dbReference type="AlphaFoldDB" id="A0A5B9WD42"/>
<proteinExistence type="predicted"/>
<evidence type="ECO:0000313" key="3">
    <source>
        <dbReference type="Proteomes" id="UP000324233"/>
    </source>
</evidence>
<feature type="region of interest" description="Disordered" evidence="1">
    <location>
        <begin position="89"/>
        <end position="116"/>
    </location>
</feature>
<organism evidence="2 3">
    <name type="scientific">Aquisphaera giovannonii</name>
    <dbReference type="NCBI Taxonomy" id="406548"/>
    <lineage>
        <taxon>Bacteria</taxon>
        <taxon>Pseudomonadati</taxon>
        <taxon>Planctomycetota</taxon>
        <taxon>Planctomycetia</taxon>
        <taxon>Isosphaerales</taxon>
        <taxon>Isosphaeraceae</taxon>
        <taxon>Aquisphaera</taxon>
    </lineage>
</organism>
<feature type="compositionally biased region" description="Basic and acidic residues" evidence="1">
    <location>
        <begin position="174"/>
        <end position="185"/>
    </location>
</feature>
<reference evidence="2 3" key="1">
    <citation type="submission" date="2019-08" db="EMBL/GenBank/DDBJ databases">
        <title>Deep-cultivation of Planctomycetes and their phenomic and genomic characterization uncovers novel biology.</title>
        <authorList>
            <person name="Wiegand S."/>
            <person name="Jogler M."/>
            <person name="Boedeker C."/>
            <person name="Pinto D."/>
            <person name="Vollmers J."/>
            <person name="Rivas-Marin E."/>
            <person name="Kohn T."/>
            <person name="Peeters S.H."/>
            <person name="Heuer A."/>
            <person name="Rast P."/>
            <person name="Oberbeckmann S."/>
            <person name="Bunk B."/>
            <person name="Jeske O."/>
            <person name="Meyerdierks A."/>
            <person name="Storesund J.E."/>
            <person name="Kallscheuer N."/>
            <person name="Luecker S."/>
            <person name="Lage O.M."/>
            <person name="Pohl T."/>
            <person name="Merkel B.J."/>
            <person name="Hornburger P."/>
            <person name="Mueller R.-W."/>
            <person name="Bruemmer F."/>
            <person name="Labrenz M."/>
            <person name="Spormann A.M."/>
            <person name="Op den Camp H."/>
            <person name="Overmann J."/>
            <person name="Amann R."/>
            <person name="Jetten M.S.M."/>
            <person name="Mascher T."/>
            <person name="Medema M.H."/>
            <person name="Devos D.P."/>
            <person name="Kaster A.-K."/>
            <person name="Ovreas L."/>
            <person name="Rohde M."/>
            <person name="Galperin M.Y."/>
            <person name="Jogler C."/>
        </authorList>
    </citation>
    <scope>NUCLEOTIDE SEQUENCE [LARGE SCALE GENOMIC DNA]</scope>
    <source>
        <strain evidence="2 3">OJF2</strain>
    </source>
</reference>
<dbReference type="OrthoDB" id="9899237at2"/>
<name>A0A5B9WD42_9BACT</name>
<dbReference type="KEGG" id="agv:OJF2_67470"/>
<sequence length="244" mass="25164">MLNHARQRAAGAIVAGGLTVVLGLAADDSKAPQDKAAPAQAAKAGRGRIAGVITKVEPLGGADASHARAWRLTVNTAVVWRDFVRDQATEPEKASHTGVNKAAEKGKESVATEGHPQASDLLATAELDGQTNISQRYRSSTDSVSDGAPTAEGASAVEDAAAQAPSDRGIASKAEAKDADKGGPKARKLEVADLKPGLWVEVDSRVNDQSGHAVRIVVLRPVGGADVSPEKEKVPETKAVTPRP</sequence>
<feature type="compositionally biased region" description="Low complexity" evidence="1">
    <location>
        <begin position="151"/>
        <end position="164"/>
    </location>
</feature>
<dbReference type="EMBL" id="CP042997">
    <property type="protein sequence ID" value="QEH38149.1"/>
    <property type="molecule type" value="Genomic_DNA"/>
</dbReference>
<keyword evidence="3" id="KW-1185">Reference proteome</keyword>
<dbReference type="RefSeq" id="WP_148597623.1">
    <property type="nucleotide sequence ID" value="NZ_CP042997.1"/>
</dbReference>
<evidence type="ECO:0000313" key="2">
    <source>
        <dbReference type="EMBL" id="QEH38149.1"/>
    </source>
</evidence>
<protein>
    <submittedName>
        <fullName evidence="2">Uncharacterized protein</fullName>
    </submittedName>
</protein>
<evidence type="ECO:0000256" key="1">
    <source>
        <dbReference type="SAM" id="MobiDB-lite"/>
    </source>
</evidence>